<dbReference type="GO" id="GO:0000155">
    <property type="term" value="F:phosphorelay sensor kinase activity"/>
    <property type="evidence" value="ECO:0007669"/>
    <property type="project" value="InterPro"/>
</dbReference>
<dbReference type="AlphaFoldDB" id="A0A413YQS3"/>
<proteinExistence type="predicted"/>
<dbReference type="GO" id="GO:0005886">
    <property type="term" value="C:plasma membrane"/>
    <property type="evidence" value="ECO:0007669"/>
    <property type="project" value="UniProtKB-SubCell"/>
</dbReference>
<feature type="domain" description="Histidine kinase" evidence="12">
    <location>
        <begin position="126"/>
        <end position="338"/>
    </location>
</feature>
<evidence type="ECO:0000256" key="10">
    <source>
        <dbReference type="ARBA" id="ARBA00023136"/>
    </source>
</evidence>
<gene>
    <name evidence="13" type="ORF">DW858_13765</name>
</gene>
<name>A0A413YQS3_9FIRM</name>
<evidence type="ECO:0000256" key="2">
    <source>
        <dbReference type="ARBA" id="ARBA00004651"/>
    </source>
</evidence>
<comment type="subcellular location">
    <subcellularLocation>
        <location evidence="2">Cell membrane</location>
        <topology evidence="2">Multi-pass membrane protein</topology>
    </subcellularLocation>
</comment>
<evidence type="ECO:0000256" key="9">
    <source>
        <dbReference type="ARBA" id="ARBA00023012"/>
    </source>
</evidence>
<accession>A0A413YQS3</accession>
<evidence type="ECO:0000256" key="8">
    <source>
        <dbReference type="ARBA" id="ARBA00022989"/>
    </source>
</evidence>
<dbReference type="GO" id="GO:0004721">
    <property type="term" value="F:phosphoprotein phosphatase activity"/>
    <property type="evidence" value="ECO:0007669"/>
    <property type="project" value="TreeGrafter"/>
</dbReference>
<dbReference type="GO" id="GO:0016036">
    <property type="term" value="P:cellular response to phosphate starvation"/>
    <property type="evidence" value="ECO:0007669"/>
    <property type="project" value="TreeGrafter"/>
</dbReference>
<keyword evidence="7 13" id="KW-0418">Kinase</keyword>
<evidence type="ECO:0000256" key="5">
    <source>
        <dbReference type="ARBA" id="ARBA00022679"/>
    </source>
</evidence>
<comment type="caution">
    <text evidence="13">The sequence shown here is derived from an EMBL/GenBank/DDBJ whole genome shotgun (WGS) entry which is preliminary data.</text>
</comment>
<keyword evidence="8 11" id="KW-1133">Transmembrane helix</keyword>
<dbReference type="PROSITE" id="PS50109">
    <property type="entry name" value="HIS_KIN"/>
    <property type="match status" value="1"/>
</dbReference>
<keyword evidence="4" id="KW-1003">Cell membrane</keyword>
<dbReference type="InterPro" id="IPR003594">
    <property type="entry name" value="HATPase_dom"/>
</dbReference>
<dbReference type="SMART" id="SM00387">
    <property type="entry name" value="HATPase_c"/>
    <property type="match status" value="1"/>
</dbReference>
<dbReference type="EMBL" id="QSHM01000023">
    <property type="protein sequence ID" value="RHC11411.1"/>
    <property type="molecule type" value="Genomic_DNA"/>
</dbReference>
<feature type="transmembrane region" description="Helical" evidence="11">
    <location>
        <begin position="12"/>
        <end position="31"/>
    </location>
</feature>
<sequence>MKSGKYIKDRLYSVCIFVAMLIISVLMMAAFKVSVQLIIAEIFIMIICYIAVVLADYYHRKKFYDELEANIAALEEKYLITETLVRPAFYEGQIFYDSVSDIDRSMTENVKRYRQGMEQFKEYVEMWIHEIKLPIASLTLMLHNNMDKCDKEFADRMNTQIRRINNYIEQILYYVRSENAEKDYIINDARLSKIISNVALKNKDDLLENDITFEVSNADRIVLTDAKWMEFMLNQIVNNSIKYKDKTKAESYIKMSAAEDKKCVVLEILDNGIGINASDLPRVFDKSFTGENGREFSKATGMGLYIVKKLCDKLGHAITIESVKGEYTRVKITFYKNDFYKEITDSNESGSM</sequence>
<dbReference type="EC" id="2.7.13.3" evidence="3"/>
<dbReference type="InterPro" id="IPR036890">
    <property type="entry name" value="HATPase_C_sf"/>
</dbReference>
<evidence type="ECO:0000313" key="13">
    <source>
        <dbReference type="EMBL" id="RHC11411.1"/>
    </source>
</evidence>
<dbReference type="RefSeq" id="WP_118351605.1">
    <property type="nucleotide sequence ID" value="NZ_QRWW01000004.1"/>
</dbReference>
<evidence type="ECO:0000256" key="6">
    <source>
        <dbReference type="ARBA" id="ARBA00022692"/>
    </source>
</evidence>
<evidence type="ECO:0000259" key="12">
    <source>
        <dbReference type="PROSITE" id="PS50109"/>
    </source>
</evidence>
<dbReference type="InterPro" id="IPR005467">
    <property type="entry name" value="His_kinase_dom"/>
</dbReference>
<dbReference type="SUPFAM" id="SSF55874">
    <property type="entry name" value="ATPase domain of HSP90 chaperone/DNA topoisomerase II/histidine kinase"/>
    <property type="match status" value="1"/>
</dbReference>
<keyword evidence="10 11" id="KW-0472">Membrane</keyword>
<reference evidence="13 14" key="1">
    <citation type="submission" date="2018-08" db="EMBL/GenBank/DDBJ databases">
        <title>A genome reference for cultivated species of the human gut microbiota.</title>
        <authorList>
            <person name="Zou Y."/>
            <person name="Xue W."/>
            <person name="Luo G."/>
        </authorList>
    </citation>
    <scope>NUCLEOTIDE SEQUENCE [LARGE SCALE GENOMIC DNA]</scope>
    <source>
        <strain evidence="13 14">AM37-3BH</strain>
    </source>
</reference>
<keyword evidence="6 11" id="KW-0812">Transmembrane</keyword>
<dbReference type="Pfam" id="PF02518">
    <property type="entry name" value="HATPase_c"/>
    <property type="match status" value="1"/>
</dbReference>
<dbReference type="InterPro" id="IPR004358">
    <property type="entry name" value="Sig_transdc_His_kin-like_C"/>
</dbReference>
<evidence type="ECO:0000256" key="11">
    <source>
        <dbReference type="SAM" id="Phobius"/>
    </source>
</evidence>
<evidence type="ECO:0000256" key="7">
    <source>
        <dbReference type="ARBA" id="ARBA00022777"/>
    </source>
</evidence>
<organism evidence="13 14">
    <name type="scientific">Lachnospira eligens</name>
    <dbReference type="NCBI Taxonomy" id="39485"/>
    <lineage>
        <taxon>Bacteria</taxon>
        <taxon>Bacillati</taxon>
        <taxon>Bacillota</taxon>
        <taxon>Clostridia</taxon>
        <taxon>Lachnospirales</taxon>
        <taxon>Lachnospiraceae</taxon>
        <taxon>Lachnospira</taxon>
    </lineage>
</organism>
<feature type="transmembrane region" description="Helical" evidence="11">
    <location>
        <begin position="37"/>
        <end position="58"/>
    </location>
</feature>
<evidence type="ECO:0000256" key="4">
    <source>
        <dbReference type="ARBA" id="ARBA00022475"/>
    </source>
</evidence>
<comment type="catalytic activity">
    <reaction evidence="1">
        <text>ATP + protein L-histidine = ADP + protein N-phospho-L-histidine.</text>
        <dbReference type="EC" id="2.7.13.3"/>
    </reaction>
</comment>
<dbReference type="Gene3D" id="1.10.287.130">
    <property type="match status" value="1"/>
</dbReference>
<dbReference type="PANTHER" id="PTHR45453">
    <property type="entry name" value="PHOSPHATE REGULON SENSOR PROTEIN PHOR"/>
    <property type="match status" value="1"/>
</dbReference>
<evidence type="ECO:0000313" key="14">
    <source>
        <dbReference type="Proteomes" id="UP000285844"/>
    </source>
</evidence>
<evidence type="ECO:0000256" key="3">
    <source>
        <dbReference type="ARBA" id="ARBA00012438"/>
    </source>
</evidence>
<dbReference type="PANTHER" id="PTHR45453:SF2">
    <property type="entry name" value="HISTIDINE KINASE"/>
    <property type="match status" value="1"/>
</dbReference>
<protein>
    <recommendedName>
        <fullName evidence="3">histidine kinase</fullName>
        <ecNumber evidence="3">2.7.13.3</ecNumber>
    </recommendedName>
</protein>
<dbReference type="SUPFAM" id="SSF47384">
    <property type="entry name" value="Homodimeric domain of signal transducing histidine kinase"/>
    <property type="match status" value="1"/>
</dbReference>
<evidence type="ECO:0000256" key="1">
    <source>
        <dbReference type="ARBA" id="ARBA00000085"/>
    </source>
</evidence>
<dbReference type="InterPro" id="IPR036097">
    <property type="entry name" value="HisK_dim/P_sf"/>
</dbReference>
<dbReference type="InterPro" id="IPR050351">
    <property type="entry name" value="BphY/WalK/GraS-like"/>
</dbReference>
<keyword evidence="9" id="KW-0902">Two-component regulatory system</keyword>
<dbReference type="Proteomes" id="UP000285844">
    <property type="component" value="Unassembled WGS sequence"/>
</dbReference>
<dbReference type="PRINTS" id="PR00344">
    <property type="entry name" value="BCTRLSENSOR"/>
</dbReference>
<keyword evidence="5" id="KW-0808">Transferase</keyword>
<dbReference type="Gene3D" id="3.30.565.10">
    <property type="entry name" value="Histidine kinase-like ATPase, C-terminal domain"/>
    <property type="match status" value="1"/>
</dbReference>